<dbReference type="EMBL" id="CP089983">
    <property type="protein sequence ID" value="WXB09533.1"/>
    <property type="molecule type" value="Genomic_DNA"/>
</dbReference>
<dbReference type="InterPro" id="IPR040097">
    <property type="entry name" value="FAAL/FAAC"/>
</dbReference>
<evidence type="ECO:0000313" key="5">
    <source>
        <dbReference type="Proteomes" id="UP001374803"/>
    </source>
</evidence>
<dbReference type="Gene3D" id="3.30.300.30">
    <property type="match status" value="1"/>
</dbReference>
<dbReference type="PANTHER" id="PTHR22754:SF32">
    <property type="entry name" value="DISCO-INTERACTING PROTEIN 2"/>
    <property type="match status" value="1"/>
</dbReference>
<dbReference type="InterPro" id="IPR042099">
    <property type="entry name" value="ANL_N_sf"/>
</dbReference>
<dbReference type="CDD" id="cd05931">
    <property type="entry name" value="FAAL"/>
    <property type="match status" value="1"/>
</dbReference>
<dbReference type="SUPFAM" id="SSF56801">
    <property type="entry name" value="Acetyl-CoA synthetase-like"/>
    <property type="match status" value="1"/>
</dbReference>
<proteinExistence type="inferred from homology"/>
<organism evidence="4 5">
    <name type="scientific">Pendulispora rubella</name>
    <dbReference type="NCBI Taxonomy" id="2741070"/>
    <lineage>
        <taxon>Bacteria</taxon>
        <taxon>Pseudomonadati</taxon>
        <taxon>Myxococcota</taxon>
        <taxon>Myxococcia</taxon>
        <taxon>Myxococcales</taxon>
        <taxon>Sorangiineae</taxon>
        <taxon>Pendulisporaceae</taxon>
        <taxon>Pendulispora</taxon>
    </lineage>
</organism>
<comment type="similarity">
    <text evidence="1">Belongs to the ATP-dependent AMP-binding enzyme family.</text>
</comment>
<keyword evidence="2 4" id="KW-0436">Ligase</keyword>
<gene>
    <name evidence="4" type="ORF">LVJ94_20160</name>
</gene>
<dbReference type="InterPro" id="IPR000873">
    <property type="entry name" value="AMP-dep_synth/lig_dom"/>
</dbReference>
<feature type="domain" description="AMP-dependent synthetase/ligase" evidence="3">
    <location>
        <begin position="32"/>
        <end position="424"/>
    </location>
</feature>
<evidence type="ECO:0000313" key="4">
    <source>
        <dbReference type="EMBL" id="WXB09533.1"/>
    </source>
</evidence>
<dbReference type="InterPro" id="IPR020845">
    <property type="entry name" value="AMP-binding_CS"/>
</dbReference>
<name>A0ABZ2LF14_9BACT</name>
<evidence type="ECO:0000259" key="3">
    <source>
        <dbReference type="Pfam" id="PF00501"/>
    </source>
</evidence>
<dbReference type="Proteomes" id="UP001374803">
    <property type="component" value="Chromosome"/>
</dbReference>
<accession>A0ABZ2LF14</accession>
<protein>
    <submittedName>
        <fullName evidence="4">Fatty acyl-AMP ligase</fullName>
    </submittedName>
</protein>
<evidence type="ECO:0000256" key="2">
    <source>
        <dbReference type="ARBA" id="ARBA00022598"/>
    </source>
</evidence>
<keyword evidence="5" id="KW-1185">Reference proteome</keyword>
<dbReference type="GO" id="GO:0016874">
    <property type="term" value="F:ligase activity"/>
    <property type="evidence" value="ECO:0007669"/>
    <property type="project" value="UniProtKB-KW"/>
</dbReference>
<dbReference type="InterPro" id="IPR045851">
    <property type="entry name" value="AMP-bd_C_sf"/>
</dbReference>
<reference evidence="4" key="1">
    <citation type="submission" date="2021-12" db="EMBL/GenBank/DDBJ databases">
        <title>Discovery of the Pendulisporaceae a myxobacterial family with distinct sporulation behavior and unique specialized metabolism.</title>
        <authorList>
            <person name="Garcia R."/>
            <person name="Popoff A."/>
            <person name="Bader C.D."/>
            <person name="Loehr J."/>
            <person name="Walesch S."/>
            <person name="Walt C."/>
            <person name="Boldt J."/>
            <person name="Bunk B."/>
            <person name="Haeckl F.J.F.P.J."/>
            <person name="Gunesch A.P."/>
            <person name="Birkelbach J."/>
            <person name="Nuebel U."/>
            <person name="Pietschmann T."/>
            <person name="Bach T."/>
            <person name="Mueller R."/>
        </authorList>
    </citation>
    <scope>NUCLEOTIDE SEQUENCE</scope>
    <source>
        <strain evidence="4">MSr11367</strain>
    </source>
</reference>
<evidence type="ECO:0000256" key="1">
    <source>
        <dbReference type="ARBA" id="ARBA00006432"/>
    </source>
</evidence>
<dbReference type="PROSITE" id="PS00455">
    <property type="entry name" value="AMP_BINDING"/>
    <property type="match status" value="1"/>
</dbReference>
<dbReference type="PANTHER" id="PTHR22754">
    <property type="entry name" value="DISCO-INTERACTING PROTEIN 2 DIP2 -RELATED"/>
    <property type="match status" value="1"/>
</dbReference>
<dbReference type="Pfam" id="PF00501">
    <property type="entry name" value="AMP-binding"/>
    <property type="match status" value="1"/>
</dbReference>
<sequence length="582" mass="62543">MPKNLRYRSLVDLTIRRSRESGGSSASAYTFLLDGEDEAESIDYAELGRRARRIAVGLRGSQPGDRALLIFPPGLDFIAAFIGCLHAKVIAVPAYPPTLARLARGLPRLQAIAANSGANVVLTTQPILGLVEMIAPHAPDLAKLKWIAVDALPEGSEAEWDERAGSNIGPSDVAFLQYTSGSTGAPKGVVVTHGNLLANLECTYEACFRGASDSVYVGWLPPYHDMGLIGQLLQPLYAGYPCVTMSPLHFLQRPLRWLRAITKYRGTTSASPNFAFDLCSRKVSPQERASLDLSSWSVVFNGAEPINAATLRTFSELFGPCGFRSSSFFPCYGLAEATLMVSGGERQGGYRTLDVDADVLEAGRAVPFTPADDHVSRKARTLVAVGKPVGGHEVAIVDDAGQPVGPGVVGELLISGPSVAQGYWGDAESSVFEGNRLRSGDLGFAGDDGDLFVTGRRKDLIIIRGRNLFPQDLEAVVEAAHPSIRRGCSAAFSTQPLQGQQDPHAEREEQLIIVAEVERAPKDPTTIVAAIHKSIADEFAVRPAEVLLLKAATIPKTSSGKLRRFQCRIGHRDKTLDVVHRG</sequence>
<dbReference type="Gene3D" id="3.40.50.12780">
    <property type="entry name" value="N-terminal domain of ligase-like"/>
    <property type="match status" value="1"/>
</dbReference>
<dbReference type="RefSeq" id="WP_394839205.1">
    <property type="nucleotide sequence ID" value="NZ_CP089929.1"/>
</dbReference>